<proteinExistence type="predicted"/>
<sequence>DHRHEPQRLRRGDHPRAGRDRADGCPPAPEPGEVPDRDRGHGRGGDDRREPPGQPRRGREGAPDHEAVQAGQPRVPRGGLGRRGRRRQGPGRRRRRFPRGLHRRAVRGRERADAPPDRPPRPRRRRDDPPRRGLQAADQPLLVPGARAAGPAVDAPDRRRAGHADLRRGDGHPAGRGHGAAGRHVADRGAEHAELRPPAGGRQDPQAGAAEARAGRDRQGLAAERRVRAEPGEQGRGAVRAGDQDVRGQHPVHDGHQQRAGRPVAEPPADDRRPEPRGRQAGLRRRAGPGRHGGRGARGDRRGPLQPGRGPVRRPAGPAAGRVPGADDPAPPDRGGDEERVRRGRRAGRGL</sequence>
<feature type="compositionally biased region" description="Basic and acidic residues" evidence="1">
    <location>
        <begin position="34"/>
        <end position="67"/>
    </location>
</feature>
<feature type="compositionally biased region" description="Basic and acidic residues" evidence="1">
    <location>
        <begin position="242"/>
        <end position="257"/>
    </location>
</feature>
<protein>
    <submittedName>
        <fullName evidence="2">2-keto-3-deoxy-D-arabino-heptulosonate-7-phosphat e synthase I beta</fullName>
        <ecNumber evidence="2">2.5.1.54</ecNumber>
    </submittedName>
</protein>
<feature type="compositionally biased region" description="Basic and acidic residues" evidence="1">
    <location>
        <begin position="107"/>
        <end position="131"/>
    </location>
</feature>
<feature type="compositionally biased region" description="Basic residues" evidence="1">
    <location>
        <begin position="342"/>
        <end position="351"/>
    </location>
</feature>
<feature type="compositionally biased region" description="Basic and acidic residues" evidence="1">
    <location>
        <begin position="213"/>
        <end position="233"/>
    </location>
</feature>
<name>A0A6J4NYI5_9BACT</name>
<feature type="region of interest" description="Disordered" evidence="1">
    <location>
        <begin position="1"/>
        <end position="351"/>
    </location>
</feature>
<organism evidence="2">
    <name type="scientific">uncultured Phycisphaerae bacterium</name>
    <dbReference type="NCBI Taxonomy" id="904963"/>
    <lineage>
        <taxon>Bacteria</taxon>
        <taxon>Pseudomonadati</taxon>
        <taxon>Planctomycetota</taxon>
        <taxon>Phycisphaerae</taxon>
        <taxon>environmental samples</taxon>
    </lineage>
</organism>
<gene>
    <name evidence="2" type="ORF">AVDCRST_MAG64-1411</name>
</gene>
<feature type="non-terminal residue" evidence="2">
    <location>
        <position position="1"/>
    </location>
</feature>
<evidence type="ECO:0000256" key="1">
    <source>
        <dbReference type="SAM" id="MobiDB-lite"/>
    </source>
</evidence>
<feature type="compositionally biased region" description="Basic and acidic residues" evidence="1">
    <location>
        <begin position="155"/>
        <end position="173"/>
    </location>
</feature>
<feature type="compositionally biased region" description="Basic and acidic residues" evidence="1">
    <location>
        <begin position="184"/>
        <end position="195"/>
    </location>
</feature>
<dbReference type="GO" id="GO:0003849">
    <property type="term" value="F:3-deoxy-7-phosphoheptulonate synthase activity"/>
    <property type="evidence" value="ECO:0007669"/>
    <property type="project" value="UniProtKB-EC"/>
</dbReference>
<feature type="compositionally biased region" description="Basic and acidic residues" evidence="1">
    <location>
        <begin position="1"/>
        <end position="23"/>
    </location>
</feature>
<keyword evidence="2" id="KW-0808">Transferase</keyword>
<feature type="compositionally biased region" description="Basic and acidic residues" evidence="1">
    <location>
        <begin position="269"/>
        <end position="278"/>
    </location>
</feature>
<feature type="compositionally biased region" description="Basic residues" evidence="1">
    <location>
        <begin position="80"/>
        <end position="106"/>
    </location>
</feature>
<evidence type="ECO:0000313" key="2">
    <source>
        <dbReference type="EMBL" id="CAA9395392.1"/>
    </source>
</evidence>
<feature type="compositionally biased region" description="Low complexity" evidence="1">
    <location>
        <begin position="307"/>
        <end position="328"/>
    </location>
</feature>
<feature type="compositionally biased region" description="Low complexity" evidence="1">
    <location>
        <begin position="203"/>
        <end position="212"/>
    </location>
</feature>
<feature type="compositionally biased region" description="Basic residues" evidence="1">
    <location>
        <begin position="282"/>
        <end position="295"/>
    </location>
</feature>
<dbReference type="AlphaFoldDB" id="A0A6J4NYI5"/>
<dbReference type="EC" id="2.5.1.54" evidence="2"/>
<reference evidence="2" key="1">
    <citation type="submission" date="2020-02" db="EMBL/GenBank/DDBJ databases">
        <authorList>
            <person name="Meier V. D."/>
        </authorList>
    </citation>
    <scope>NUCLEOTIDE SEQUENCE</scope>
    <source>
        <strain evidence="2">AVDCRST_MAG64</strain>
    </source>
</reference>
<accession>A0A6J4NYI5</accession>
<feature type="non-terminal residue" evidence="2">
    <location>
        <position position="351"/>
    </location>
</feature>
<dbReference type="EMBL" id="CADCUQ010000322">
    <property type="protein sequence ID" value="CAA9395392.1"/>
    <property type="molecule type" value="Genomic_DNA"/>
</dbReference>